<evidence type="ECO:0000256" key="2">
    <source>
        <dbReference type="PIRSR" id="PIRSR005962-1"/>
    </source>
</evidence>
<reference evidence="4 5" key="1">
    <citation type="submission" date="2019-02" db="EMBL/GenBank/DDBJ databases">
        <title>Siculibacillus lacustris gen. nov., sp. nov., a new rosette-forming bacterium isolated from a freshwater crater lake (Lake St. Ana, Romania).</title>
        <authorList>
            <person name="Felfoldi T."/>
            <person name="Marton Z."/>
            <person name="Szabo A."/>
            <person name="Mentes A."/>
            <person name="Boka K."/>
            <person name="Marialigeti K."/>
            <person name="Mathe I."/>
            <person name="Koncz M."/>
            <person name="Schumann P."/>
            <person name="Toth E."/>
        </authorList>
    </citation>
    <scope>NUCLEOTIDE SEQUENCE [LARGE SCALE GENOMIC DNA]</scope>
    <source>
        <strain evidence="4 5">SA-279</strain>
    </source>
</reference>
<dbReference type="GO" id="GO:0050118">
    <property type="term" value="F:N-acetyldiaminopimelate deacetylase activity"/>
    <property type="evidence" value="ECO:0007669"/>
    <property type="project" value="UniProtKB-ARBA"/>
</dbReference>
<comment type="cofactor">
    <cofactor evidence="2">
        <name>Mn(2+)</name>
        <dbReference type="ChEBI" id="CHEBI:29035"/>
    </cofactor>
    <text evidence="2">The Mn(2+) ion enhances activity.</text>
</comment>
<dbReference type="Gene3D" id="3.30.70.360">
    <property type="match status" value="1"/>
</dbReference>
<dbReference type="EMBL" id="SJFN01000003">
    <property type="protein sequence ID" value="TBW40704.1"/>
    <property type="molecule type" value="Genomic_DNA"/>
</dbReference>
<comment type="caution">
    <text evidence="4">The sequence shown here is derived from an EMBL/GenBank/DDBJ whole genome shotgun (WGS) entry which is preliminary data.</text>
</comment>
<dbReference type="Proteomes" id="UP000292781">
    <property type="component" value="Unassembled WGS sequence"/>
</dbReference>
<feature type="binding site" evidence="2">
    <location>
        <position position="164"/>
    </location>
    <ligand>
        <name>Mn(2+)</name>
        <dbReference type="ChEBI" id="CHEBI:29035"/>
        <label>2</label>
    </ligand>
</feature>
<dbReference type="SUPFAM" id="SSF55031">
    <property type="entry name" value="Bacterial exopeptidase dimerisation domain"/>
    <property type="match status" value="1"/>
</dbReference>
<keyword evidence="2" id="KW-0464">Manganese</keyword>
<proteinExistence type="predicted"/>
<keyword evidence="5" id="KW-1185">Reference proteome</keyword>
<dbReference type="PANTHER" id="PTHR11014:SF63">
    <property type="entry name" value="METALLOPEPTIDASE, PUTATIVE (AFU_ORTHOLOGUE AFUA_6G09600)-RELATED"/>
    <property type="match status" value="1"/>
</dbReference>
<keyword evidence="1 4" id="KW-0378">Hydrolase</keyword>
<accession>A0A4Q9VXQ1</accession>
<name>A0A4Q9VXQ1_9HYPH</name>
<feature type="binding site" evidence="2">
    <location>
        <position position="138"/>
    </location>
    <ligand>
        <name>Mn(2+)</name>
        <dbReference type="ChEBI" id="CHEBI:29035"/>
        <label>2</label>
    </ligand>
</feature>
<dbReference type="InterPro" id="IPR017439">
    <property type="entry name" value="Amidohydrolase"/>
</dbReference>
<feature type="domain" description="Peptidase M20 dimerisation" evidence="3">
    <location>
        <begin position="188"/>
        <end position="264"/>
    </location>
</feature>
<dbReference type="CDD" id="cd05666">
    <property type="entry name" value="M20_Acy1-like"/>
    <property type="match status" value="1"/>
</dbReference>
<dbReference type="SUPFAM" id="SSF53187">
    <property type="entry name" value="Zn-dependent exopeptidases"/>
    <property type="match status" value="1"/>
</dbReference>
<feature type="binding site" evidence="2">
    <location>
        <position position="105"/>
    </location>
    <ligand>
        <name>Mn(2+)</name>
        <dbReference type="ChEBI" id="CHEBI:29035"/>
        <label>2</label>
    </ligand>
</feature>
<dbReference type="GO" id="GO:0019877">
    <property type="term" value="P:diaminopimelate biosynthetic process"/>
    <property type="evidence" value="ECO:0007669"/>
    <property type="project" value="UniProtKB-ARBA"/>
</dbReference>
<dbReference type="FunFam" id="3.30.70.360:FF:000001">
    <property type="entry name" value="N-acetyldiaminopimelate deacetylase"/>
    <property type="match status" value="1"/>
</dbReference>
<dbReference type="Gene3D" id="3.40.630.10">
    <property type="entry name" value="Zn peptidases"/>
    <property type="match status" value="1"/>
</dbReference>
<gene>
    <name evidence="4" type="ORF">EYW49_02965</name>
</gene>
<feature type="binding site" evidence="2">
    <location>
        <position position="362"/>
    </location>
    <ligand>
        <name>Mn(2+)</name>
        <dbReference type="ChEBI" id="CHEBI:29035"/>
        <label>2</label>
    </ligand>
</feature>
<dbReference type="AlphaFoldDB" id="A0A4Q9VXQ1"/>
<dbReference type="GO" id="GO:0046872">
    <property type="term" value="F:metal ion binding"/>
    <property type="evidence" value="ECO:0007669"/>
    <property type="project" value="UniProtKB-KW"/>
</dbReference>
<feature type="binding site" evidence="2">
    <location>
        <position position="103"/>
    </location>
    <ligand>
        <name>Mn(2+)</name>
        <dbReference type="ChEBI" id="CHEBI:29035"/>
        <label>2</label>
    </ligand>
</feature>
<dbReference type="Pfam" id="PF07687">
    <property type="entry name" value="M20_dimer"/>
    <property type="match status" value="1"/>
</dbReference>
<dbReference type="NCBIfam" id="TIGR01891">
    <property type="entry name" value="amidohydrolases"/>
    <property type="match status" value="1"/>
</dbReference>
<protein>
    <submittedName>
        <fullName evidence="4">Amidohydrolase</fullName>
    </submittedName>
</protein>
<dbReference type="InterPro" id="IPR011650">
    <property type="entry name" value="Peptidase_M20_dimer"/>
</dbReference>
<keyword evidence="2" id="KW-0479">Metal-binding</keyword>
<dbReference type="PANTHER" id="PTHR11014">
    <property type="entry name" value="PEPTIDASE M20 FAMILY MEMBER"/>
    <property type="match status" value="1"/>
</dbReference>
<sequence length="390" mass="40944">MTDTSPTLTPNEIEDAVAWRHALHAAPELAFEEHATAAFVAERLASFGLAVRTGIGGTGVVGTLTRGTSRRAIGLRADMDALPIQEATGLAYASGVPGKMHACGHDGHTATLLAAARRLARDPDLDGTVHFVFQPAEENEGGAERMVTDGLFRDFPVEAIFGLHNWPALPVGQAGLTLGPMMAAFGVFDITVTGRGAHGAMPHQGADPVAAAFQIGSALQTIVARNVSPVETAVVSVTTVHGGDAWNVIPDTCRLTGTIRWFAPAVGDLIETRMRAIVGGIAAAMDCSAEIRIERRYPATINDAAEARFVQDVVRGLGSSLTLAEDLQPSMGAEDFAFMLAERPGAYVWIGAARDGANPGLHSPRYDFNDAALPLGAALWTALAKRRLAA</sequence>
<dbReference type="OrthoDB" id="9777385at2"/>
<dbReference type="RefSeq" id="WP_131305907.1">
    <property type="nucleotide sequence ID" value="NZ_SJFN01000003.1"/>
</dbReference>
<dbReference type="Pfam" id="PF01546">
    <property type="entry name" value="Peptidase_M20"/>
    <property type="match status" value="1"/>
</dbReference>
<dbReference type="PIRSF" id="PIRSF005962">
    <property type="entry name" value="Pept_M20D_amidohydro"/>
    <property type="match status" value="1"/>
</dbReference>
<evidence type="ECO:0000313" key="4">
    <source>
        <dbReference type="EMBL" id="TBW40704.1"/>
    </source>
</evidence>
<evidence type="ECO:0000313" key="5">
    <source>
        <dbReference type="Proteomes" id="UP000292781"/>
    </source>
</evidence>
<evidence type="ECO:0000256" key="1">
    <source>
        <dbReference type="ARBA" id="ARBA00022801"/>
    </source>
</evidence>
<organism evidence="4 5">
    <name type="scientific">Siculibacillus lacustris</name>
    <dbReference type="NCBI Taxonomy" id="1549641"/>
    <lineage>
        <taxon>Bacteria</taxon>
        <taxon>Pseudomonadati</taxon>
        <taxon>Pseudomonadota</taxon>
        <taxon>Alphaproteobacteria</taxon>
        <taxon>Hyphomicrobiales</taxon>
        <taxon>Ancalomicrobiaceae</taxon>
        <taxon>Siculibacillus</taxon>
    </lineage>
</organism>
<dbReference type="InterPro" id="IPR036264">
    <property type="entry name" value="Bact_exopeptidase_dim_dom"/>
</dbReference>
<dbReference type="InterPro" id="IPR002933">
    <property type="entry name" value="Peptidase_M20"/>
</dbReference>
<evidence type="ECO:0000259" key="3">
    <source>
        <dbReference type="Pfam" id="PF07687"/>
    </source>
</evidence>